<keyword evidence="1" id="KW-1133">Transmembrane helix</keyword>
<dbReference type="InterPro" id="IPR030395">
    <property type="entry name" value="GP_PDE_dom"/>
</dbReference>
<feature type="transmembrane region" description="Helical" evidence="1">
    <location>
        <begin position="214"/>
        <end position="233"/>
    </location>
</feature>
<keyword evidence="1" id="KW-0812">Transmembrane</keyword>
<dbReference type="InterPro" id="IPR017946">
    <property type="entry name" value="PLC-like_Pdiesterase_TIM-brl"/>
</dbReference>
<dbReference type="Proteomes" id="UP000286974">
    <property type="component" value="Unassembled WGS sequence"/>
</dbReference>
<feature type="domain" description="GP-PDE" evidence="2">
    <location>
        <begin position="245"/>
        <end position="465"/>
    </location>
</feature>
<feature type="transmembrane region" description="Helical" evidence="1">
    <location>
        <begin position="145"/>
        <end position="169"/>
    </location>
</feature>
<feature type="transmembrane region" description="Helical" evidence="1">
    <location>
        <begin position="36"/>
        <end position="55"/>
    </location>
</feature>
<reference evidence="3 4" key="1">
    <citation type="submission" date="2017-11" db="EMBL/GenBank/DDBJ databases">
        <title>Draft Genome Sequence of Lactobacillus curieae NBRC 111893 isolated from Koso, a Japanese sugar-Vegetable Fermented Beverage.</title>
        <authorList>
            <person name="Chiou T.Y."/>
            <person name="Oshima K."/>
            <person name="Suda W."/>
            <person name="Hattori M."/>
            <person name="Takahashi T."/>
        </authorList>
    </citation>
    <scope>NUCLEOTIDE SEQUENCE [LARGE SCALE GENOMIC DNA]</scope>
    <source>
        <strain evidence="3 4">NBRC111893</strain>
    </source>
</reference>
<dbReference type="AlphaFoldDB" id="A0A401FNJ5"/>
<dbReference type="PANTHER" id="PTHR46211">
    <property type="entry name" value="GLYCEROPHOSPHORYL DIESTER PHOSPHODIESTERASE"/>
    <property type="match status" value="1"/>
</dbReference>
<dbReference type="OrthoDB" id="2319356at2"/>
<evidence type="ECO:0000256" key="1">
    <source>
        <dbReference type="SAM" id="Phobius"/>
    </source>
</evidence>
<feature type="transmembrane region" description="Helical" evidence="1">
    <location>
        <begin position="181"/>
        <end position="202"/>
    </location>
</feature>
<gene>
    <name evidence="3" type="ORF">NBRC111893_1937</name>
</gene>
<keyword evidence="3" id="KW-0378">Hydrolase</keyword>
<protein>
    <submittedName>
        <fullName evidence="3">Glycerophosphoryl diester phosphodiesterase</fullName>
        <ecNumber evidence="3">3.1.4.46</ecNumber>
    </submittedName>
</protein>
<dbReference type="SUPFAM" id="SSF51695">
    <property type="entry name" value="PLC-like phosphodiesterases"/>
    <property type="match status" value="1"/>
</dbReference>
<feature type="transmembrane region" description="Helical" evidence="1">
    <location>
        <begin position="109"/>
        <end position="129"/>
    </location>
</feature>
<sequence>MSVDNQNKIKQLGLLVVGIATNLIISRILTSSVTTFMIIFFSLIIQTYLLTSLPVKTNTSEPKFRRYLLIIFSLIIMLPAGIMGIFTPLKMNIPVSGVMFTWLTINRRILLVIGLIAYLIVLFVVSMWLKSTFHTSEVVSSVKKWWFLIVRLLELVLGTFAIIFVMAGVARIFNDSLGLKLIDASLVILVNYYQLSISLKIFGIDNQWRIGVKLWQFIFVVVCLLGMVAGIQLKLNPLVTPRNNAEIIVHRGVINNNGLYNRISSLKKNGDKGYPYIEMDIQETKDHQFICQHDDYIKINGKSKLVNQLTLGEIQKYHSVDLFKDYLRIAGTLHQRLVVELKVTNVSNKNMGKTFIRQFGHQMASQHNMVHSIGYRYLMQIKAREPKVKVGLVTMLNGLGVANLKPDFYTLQDVTLNDYLVAQCQTNDRKVYSWTDNAIYAMKTAKLLGVQGQVTDRADRLKRVSINPRRDAWLLILNQVWDYA</sequence>
<accession>A0A401FNJ5</accession>
<dbReference type="Pfam" id="PF03009">
    <property type="entry name" value="GDPD"/>
    <property type="match status" value="1"/>
</dbReference>
<evidence type="ECO:0000313" key="4">
    <source>
        <dbReference type="Proteomes" id="UP000286974"/>
    </source>
</evidence>
<dbReference type="PANTHER" id="PTHR46211:SF8">
    <property type="entry name" value="PHOSPHODIESTERASE"/>
    <property type="match status" value="1"/>
</dbReference>
<dbReference type="Gene3D" id="3.20.20.190">
    <property type="entry name" value="Phosphatidylinositol (PI) phosphodiesterase"/>
    <property type="match status" value="1"/>
</dbReference>
<dbReference type="GO" id="GO:0006629">
    <property type="term" value="P:lipid metabolic process"/>
    <property type="evidence" value="ECO:0007669"/>
    <property type="project" value="InterPro"/>
</dbReference>
<dbReference type="GO" id="GO:0008889">
    <property type="term" value="F:glycerophosphodiester phosphodiesterase activity"/>
    <property type="evidence" value="ECO:0007669"/>
    <property type="project" value="UniProtKB-EC"/>
</dbReference>
<dbReference type="EMBL" id="BEXA01000004">
    <property type="protein sequence ID" value="GAY73791.1"/>
    <property type="molecule type" value="Genomic_DNA"/>
</dbReference>
<evidence type="ECO:0000313" key="3">
    <source>
        <dbReference type="EMBL" id="GAY73791.1"/>
    </source>
</evidence>
<keyword evidence="1" id="KW-0472">Membrane</keyword>
<keyword evidence="4" id="KW-1185">Reference proteome</keyword>
<organism evidence="3 4">
    <name type="scientific">Lentilactobacillus kosonis</name>
    <dbReference type="NCBI Taxonomy" id="2810561"/>
    <lineage>
        <taxon>Bacteria</taxon>
        <taxon>Bacillati</taxon>
        <taxon>Bacillota</taxon>
        <taxon>Bacilli</taxon>
        <taxon>Lactobacillales</taxon>
        <taxon>Lactobacillaceae</taxon>
        <taxon>Lentilactobacillus</taxon>
    </lineage>
</organism>
<feature type="transmembrane region" description="Helical" evidence="1">
    <location>
        <begin position="12"/>
        <end position="30"/>
    </location>
</feature>
<dbReference type="EC" id="3.1.4.46" evidence="3"/>
<feature type="transmembrane region" description="Helical" evidence="1">
    <location>
        <begin position="67"/>
        <end position="89"/>
    </location>
</feature>
<name>A0A401FNJ5_9LACO</name>
<evidence type="ECO:0000259" key="2">
    <source>
        <dbReference type="PROSITE" id="PS51704"/>
    </source>
</evidence>
<proteinExistence type="predicted"/>
<dbReference type="RefSeq" id="WP_125008612.1">
    <property type="nucleotide sequence ID" value="NZ_BEXA01000004.1"/>
</dbReference>
<dbReference type="PROSITE" id="PS51704">
    <property type="entry name" value="GP_PDE"/>
    <property type="match status" value="1"/>
</dbReference>
<comment type="caution">
    <text evidence="3">The sequence shown here is derived from an EMBL/GenBank/DDBJ whole genome shotgun (WGS) entry which is preliminary data.</text>
</comment>